<feature type="compositionally biased region" description="Low complexity" evidence="9">
    <location>
        <begin position="1"/>
        <end position="16"/>
    </location>
</feature>
<dbReference type="SUPFAM" id="SSF50978">
    <property type="entry name" value="WD40 repeat-like"/>
    <property type="match status" value="1"/>
</dbReference>
<dbReference type="Pfam" id="PF04494">
    <property type="entry name" value="TFIID_NTD2"/>
    <property type="match status" value="1"/>
</dbReference>
<dbReference type="PROSITE" id="PS50896">
    <property type="entry name" value="LISH"/>
    <property type="match status" value="1"/>
</dbReference>
<dbReference type="Gene3D" id="1.25.40.500">
    <property type="entry name" value="TFIID subunit TAF5, NTD2 domain"/>
    <property type="match status" value="1"/>
</dbReference>
<proteinExistence type="inferred from homology"/>
<dbReference type="CDD" id="cd08044">
    <property type="entry name" value="TAF5_NTD2"/>
    <property type="match status" value="1"/>
</dbReference>
<dbReference type="InterPro" id="IPR001680">
    <property type="entry name" value="WD40_rpt"/>
</dbReference>
<evidence type="ECO:0000313" key="11">
    <source>
        <dbReference type="EMBL" id="TPR11685.1"/>
    </source>
</evidence>
<dbReference type="CDD" id="cd00200">
    <property type="entry name" value="WD40"/>
    <property type="match status" value="1"/>
</dbReference>
<feature type="repeat" description="WD" evidence="8">
    <location>
        <begin position="431"/>
        <end position="462"/>
    </location>
</feature>
<dbReference type="GO" id="GO:0016251">
    <property type="term" value="F:RNA polymerase II general transcription initiation factor activity"/>
    <property type="evidence" value="ECO:0007669"/>
    <property type="project" value="TreeGrafter"/>
</dbReference>
<keyword evidence="5" id="KW-0805">Transcription regulation</keyword>
<dbReference type="GO" id="GO:0016787">
    <property type="term" value="F:hydrolase activity"/>
    <property type="evidence" value="ECO:0007669"/>
    <property type="project" value="UniProtKB-KW"/>
</dbReference>
<dbReference type="GO" id="GO:0005669">
    <property type="term" value="C:transcription factor TFIID complex"/>
    <property type="evidence" value="ECO:0007669"/>
    <property type="project" value="TreeGrafter"/>
</dbReference>
<protein>
    <submittedName>
        <fullName evidence="11">Glycosyl hydrolases 31 family protein</fullName>
    </submittedName>
</protein>
<comment type="subcellular location">
    <subcellularLocation>
        <location evidence="1">Nucleus</location>
    </subcellularLocation>
</comment>
<evidence type="ECO:0000256" key="9">
    <source>
        <dbReference type="SAM" id="MobiDB-lite"/>
    </source>
</evidence>
<dbReference type="VEuPathDB" id="FungiDB:ATCC64974_19100"/>
<dbReference type="AlphaFoldDB" id="A0A505IT47"/>
<sequence length="678" mass="73990">MSAPGGAPSPAPRSGSMGPGGGMSMPPQQPMTNAGPVIDYLAKKGYSRTEAMLRIESAHQEIDGRPPMPPLGEDARPKYRMGFDLLKVWVEDNLDLYKPELRRVLWPLFVYTFINMVSSFKPQDAKQFFDLNKNLFLPEHTEDVRALEPISLPEHVQANSTAKLYRTNKYRLVLSNPAFSNLMQFLESKQKEGGSDMTAILSSYCTIITKERTADDRFSFAAMLGQTDGQTFPSEDEGIPGHHPGSAYTGDNPNMAGTLPRLKLGKLPLEQALETDVRGELADEDAKNPPGPGQNTLIQEFRIEGRTGGVGPAVSVCMFTFHNTYDGINCLDFSDDLMLVAAGMQESYIRVWSMDGKKIQSTYDNVDDTPPSNSRRLIGHSGPVYAVAFAPSITKTDNAMAPTNARWLLSSSADKTIRLWSLDLWQCMVVYKGHDQPVWDLQWGPYGHYFVSGGHDKTARLWVTDHIRQQRIFVGHDQDVDCICFHPNSAYVFTGSSDHTVRMWAVTTGNAVRMFTGHTGNITALACSRDGKLLASADDHGSILLWDLAPGRLLKRMRGHGKGGIWSLSWSVESTVLVSGGADGTVRVWDVTGPAQDPSQGRVVGEGGAGTKVDGSNQPAPSTAQTSSAVAPGMGKKKGKDVVVTPDQISAFPTKKSPVYKVKFTNMNLIIAGGAYLP</sequence>
<evidence type="ECO:0000313" key="12">
    <source>
        <dbReference type="Proteomes" id="UP000197666"/>
    </source>
</evidence>
<dbReference type="InterPro" id="IPR015943">
    <property type="entry name" value="WD40/YVTN_repeat-like_dom_sf"/>
</dbReference>
<dbReference type="PROSITE" id="PS50082">
    <property type="entry name" value="WD_REPEATS_2"/>
    <property type="match status" value="6"/>
</dbReference>
<dbReference type="PROSITE" id="PS50294">
    <property type="entry name" value="WD_REPEATS_REGION"/>
    <property type="match status" value="4"/>
</dbReference>
<reference evidence="12" key="1">
    <citation type="submission" date="2018-10" db="EMBL/GenBank/DDBJ databases">
        <title>FDA dAtabase for Regulatory Grade micrObial Sequences (FDA-ARGOS): Supporting development and validation of Infectious Disease Dx tests.</title>
        <authorList>
            <person name="Kerrigan L."/>
            <person name="Tallon L."/>
            <person name="Sadzewicz L."/>
            <person name="Sengamalay N."/>
            <person name="Ott S."/>
            <person name="Godinez A."/>
            <person name="Nagaraj S."/>
            <person name="Vavikolanu K."/>
            <person name="Nadendla S."/>
            <person name="George J."/>
            <person name="Sichtig H."/>
        </authorList>
    </citation>
    <scope>NUCLEOTIDE SEQUENCE [LARGE SCALE GENOMIC DNA]</scope>
    <source>
        <strain evidence="12">FDAARGOS_311</strain>
    </source>
</reference>
<dbReference type="PROSITE" id="PS00678">
    <property type="entry name" value="WD_REPEATS_1"/>
    <property type="match status" value="1"/>
</dbReference>
<evidence type="ECO:0000256" key="2">
    <source>
        <dbReference type="ARBA" id="ARBA00009435"/>
    </source>
</evidence>
<dbReference type="GO" id="GO:0006367">
    <property type="term" value="P:transcription initiation at RNA polymerase II promoter"/>
    <property type="evidence" value="ECO:0007669"/>
    <property type="project" value="TreeGrafter"/>
</dbReference>
<feature type="region of interest" description="Disordered" evidence="9">
    <location>
        <begin position="592"/>
        <end position="640"/>
    </location>
</feature>
<dbReference type="SMART" id="SM00320">
    <property type="entry name" value="WD40"/>
    <property type="match status" value="6"/>
</dbReference>
<keyword evidence="3 8" id="KW-0853">WD repeat</keyword>
<feature type="domain" description="TFIID subunit TAF5 NTD2" evidence="10">
    <location>
        <begin position="76"/>
        <end position="205"/>
    </location>
</feature>
<evidence type="ECO:0000256" key="7">
    <source>
        <dbReference type="ARBA" id="ARBA00023242"/>
    </source>
</evidence>
<dbReference type="InterPro" id="IPR019775">
    <property type="entry name" value="WD40_repeat_CS"/>
</dbReference>
<evidence type="ECO:0000256" key="5">
    <source>
        <dbReference type="ARBA" id="ARBA00023015"/>
    </source>
</evidence>
<keyword evidence="7" id="KW-0539">Nucleus</keyword>
<feature type="compositionally biased region" description="Polar residues" evidence="9">
    <location>
        <begin position="614"/>
        <end position="629"/>
    </location>
</feature>
<keyword evidence="4" id="KW-0677">Repeat</keyword>
<dbReference type="PANTHER" id="PTHR19879">
    <property type="entry name" value="TRANSCRIPTION INITIATION FACTOR TFIID"/>
    <property type="match status" value="1"/>
</dbReference>
<keyword evidence="11" id="KW-0378">Hydrolase</keyword>
<accession>A0A505IT47</accession>
<gene>
    <name evidence="11" type="ORF">CAN33_0049950</name>
</gene>
<feature type="repeat" description="WD" evidence="8">
    <location>
        <begin position="565"/>
        <end position="591"/>
    </location>
</feature>
<dbReference type="PRINTS" id="PR00320">
    <property type="entry name" value="GPROTEINBRPT"/>
</dbReference>
<keyword evidence="6" id="KW-0804">Transcription</keyword>
<feature type="repeat" description="WD" evidence="8">
    <location>
        <begin position="515"/>
        <end position="556"/>
    </location>
</feature>
<dbReference type="InterPro" id="IPR037264">
    <property type="entry name" value="TFIID_NTD2_sf"/>
</dbReference>
<evidence type="ECO:0000256" key="8">
    <source>
        <dbReference type="PROSITE-ProRule" id="PRU00221"/>
    </source>
</evidence>
<dbReference type="Pfam" id="PF00400">
    <property type="entry name" value="WD40"/>
    <property type="match status" value="6"/>
</dbReference>
<evidence type="ECO:0000256" key="1">
    <source>
        <dbReference type="ARBA" id="ARBA00004123"/>
    </source>
</evidence>
<dbReference type="VEuPathDB" id="FungiDB:An02g04130"/>
<dbReference type="PANTHER" id="PTHR19879:SF1">
    <property type="entry name" value="CANNONBALL-RELATED"/>
    <property type="match status" value="1"/>
</dbReference>
<comment type="similarity">
    <text evidence="2">Belongs to the WD repeat TAF5 family.</text>
</comment>
<evidence type="ECO:0000259" key="10">
    <source>
        <dbReference type="Pfam" id="PF04494"/>
    </source>
</evidence>
<dbReference type="VEuPathDB" id="FungiDB:M747DRAFT_372371"/>
<evidence type="ECO:0000256" key="3">
    <source>
        <dbReference type="ARBA" id="ARBA00022574"/>
    </source>
</evidence>
<feature type="repeat" description="WD" evidence="8">
    <location>
        <begin position="321"/>
        <end position="362"/>
    </location>
</feature>
<dbReference type="Proteomes" id="UP000197666">
    <property type="component" value="Unassembled WGS sequence"/>
</dbReference>
<feature type="repeat" description="WD" evidence="8">
    <location>
        <begin position="377"/>
        <end position="423"/>
    </location>
</feature>
<feature type="repeat" description="WD" evidence="8">
    <location>
        <begin position="473"/>
        <end position="514"/>
    </location>
</feature>
<organism evidence="11 12">
    <name type="scientific">Aspergillus niger</name>
    <dbReference type="NCBI Taxonomy" id="5061"/>
    <lineage>
        <taxon>Eukaryota</taxon>
        <taxon>Fungi</taxon>
        <taxon>Dikarya</taxon>
        <taxon>Ascomycota</taxon>
        <taxon>Pezizomycotina</taxon>
        <taxon>Eurotiomycetes</taxon>
        <taxon>Eurotiomycetidae</taxon>
        <taxon>Eurotiales</taxon>
        <taxon>Aspergillaceae</taxon>
        <taxon>Aspergillus</taxon>
        <taxon>Aspergillus subgen. Circumdati</taxon>
    </lineage>
</organism>
<dbReference type="VEuPathDB" id="FungiDB:An01g05300"/>
<evidence type="ECO:0000256" key="6">
    <source>
        <dbReference type="ARBA" id="ARBA00023163"/>
    </source>
</evidence>
<evidence type="ECO:0000256" key="4">
    <source>
        <dbReference type="ARBA" id="ARBA00022737"/>
    </source>
</evidence>
<dbReference type="VEuPathDB" id="FungiDB:ASPNIDRAFT2_1101481"/>
<dbReference type="SUPFAM" id="SSF160897">
    <property type="entry name" value="Taf5 N-terminal domain-like"/>
    <property type="match status" value="1"/>
</dbReference>
<dbReference type="EMBL" id="NKJJ02000004">
    <property type="protein sequence ID" value="TPR11685.1"/>
    <property type="molecule type" value="Genomic_DNA"/>
</dbReference>
<feature type="region of interest" description="Disordered" evidence="9">
    <location>
        <begin position="1"/>
        <end position="34"/>
    </location>
</feature>
<comment type="caution">
    <text evidence="11">The sequence shown here is derived from an EMBL/GenBank/DDBJ whole genome shotgun (WGS) entry which is preliminary data.</text>
</comment>
<dbReference type="Gene3D" id="2.130.10.10">
    <property type="entry name" value="YVTN repeat-like/Quinoprotein amine dehydrogenase"/>
    <property type="match status" value="2"/>
</dbReference>
<dbReference type="InterPro" id="IPR036322">
    <property type="entry name" value="WD40_repeat_dom_sf"/>
</dbReference>
<dbReference type="InterPro" id="IPR006594">
    <property type="entry name" value="LisH"/>
</dbReference>
<dbReference type="InterPro" id="IPR020472">
    <property type="entry name" value="WD40_PAC1"/>
</dbReference>
<name>A0A505IT47_ASPNG</name>
<dbReference type="InterPro" id="IPR007582">
    <property type="entry name" value="TFIID_NTD2"/>
</dbReference>